<reference evidence="3" key="1">
    <citation type="journal article" date="2020" name="Appl. Environ. Microbiol.">
        <title>Medium-Chain Fatty Acid Synthesis by 'Candidatus Weimeria bifida' gen. nov., sp. nov., and 'Candidatus Pseudoramibacter fermentans' sp. nov.</title>
        <authorList>
            <person name="Scarborough M.J."/>
            <person name="Myers K.S."/>
            <person name="Donohue T.J."/>
            <person name="Noguera D.R."/>
        </authorList>
    </citation>
    <scope>NUCLEOTIDE SEQUENCE</scope>
    <source>
        <strain evidence="3">EUB1.1</strain>
    </source>
</reference>
<keyword evidence="4" id="KW-1185">Reference proteome</keyword>
<dbReference type="InterPro" id="IPR052198">
    <property type="entry name" value="IorB_Oxidoreductase"/>
</dbReference>
<dbReference type="Pfam" id="PF01558">
    <property type="entry name" value="POR"/>
    <property type="match status" value="1"/>
</dbReference>
<feature type="domain" description="Pyruvate/ketoisovalerate oxidoreductase catalytic" evidence="2">
    <location>
        <begin position="10"/>
        <end position="194"/>
    </location>
</feature>
<dbReference type="PANTHER" id="PTHR43854:SF1">
    <property type="entry name" value="INDOLEPYRUVATE OXIDOREDUCTASE SUBUNIT IORB"/>
    <property type="match status" value="1"/>
</dbReference>
<evidence type="ECO:0000313" key="4">
    <source>
        <dbReference type="Proteomes" id="UP000473648"/>
    </source>
</evidence>
<dbReference type="Proteomes" id="UP000473648">
    <property type="component" value="Unassembled WGS sequence"/>
</dbReference>
<gene>
    <name evidence="3" type="ORF">FRC53_08870</name>
</gene>
<organism evidence="3 4">
    <name type="scientific">Candidatus Pseudoramibacter fermentans</name>
    <dbReference type="NCBI Taxonomy" id="2594427"/>
    <lineage>
        <taxon>Bacteria</taxon>
        <taxon>Bacillati</taxon>
        <taxon>Bacillota</taxon>
        <taxon>Clostridia</taxon>
        <taxon>Eubacteriales</taxon>
        <taxon>Eubacteriaceae</taxon>
        <taxon>Pseudoramibacter</taxon>
    </lineage>
</organism>
<dbReference type="SUPFAM" id="SSF53323">
    <property type="entry name" value="Pyruvate-ferredoxin oxidoreductase, PFOR, domain III"/>
    <property type="match status" value="1"/>
</dbReference>
<proteinExistence type="predicted"/>
<keyword evidence="3" id="KW-0670">Pyruvate</keyword>
<comment type="caution">
    <text evidence="3">The sequence shown here is derived from an EMBL/GenBank/DDBJ whole genome shotgun (WGS) entry which is preliminary data.</text>
</comment>
<evidence type="ECO:0000259" key="2">
    <source>
        <dbReference type="Pfam" id="PF01558"/>
    </source>
</evidence>
<protein>
    <submittedName>
        <fullName evidence="3">Pyruvate ferredoxin oxidoreductase</fullName>
    </submittedName>
</protein>
<evidence type="ECO:0000313" key="3">
    <source>
        <dbReference type="EMBL" id="MQM73507.1"/>
    </source>
</evidence>
<sequence length="198" mass="20657">MKSALLCGVGGQGTVLASRIIAQAAMDSGYQARTAETIGMAQRGGAVVSHVRIGETPDEAVTSPLIPDGQADVLIGFEPGEAARNLKALKPDGIVIVNRRPIYPVTASLGKSAYDGEAVLKWLQDNAAHCYIVDGDQAAQACGSEKVLNVILTGALAETGAMGLSLEAVEQAMIRRVKPAFVDMNKKALALGAEMVRR</sequence>
<dbReference type="InterPro" id="IPR002869">
    <property type="entry name" value="Pyrv_flavodox_OxRed_cen"/>
</dbReference>
<dbReference type="InterPro" id="IPR019752">
    <property type="entry name" value="Pyrv/ketoisovalerate_OxRed_cat"/>
</dbReference>
<dbReference type="PANTHER" id="PTHR43854">
    <property type="entry name" value="INDOLEPYRUVATE OXIDOREDUCTASE SUBUNIT IORB"/>
    <property type="match status" value="1"/>
</dbReference>
<name>A0A6L5GTI0_9FIRM</name>
<keyword evidence="1" id="KW-0560">Oxidoreductase</keyword>
<accession>A0A6L5GTI0</accession>
<evidence type="ECO:0000256" key="1">
    <source>
        <dbReference type="ARBA" id="ARBA00023002"/>
    </source>
</evidence>
<dbReference type="AlphaFoldDB" id="A0A6L5GTI0"/>
<dbReference type="EMBL" id="VOGB01000005">
    <property type="protein sequence ID" value="MQM73507.1"/>
    <property type="molecule type" value="Genomic_DNA"/>
</dbReference>
<dbReference type="Gene3D" id="3.40.920.10">
    <property type="entry name" value="Pyruvate-ferredoxin oxidoreductase, PFOR, domain III"/>
    <property type="match status" value="1"/>
</dbReference>
<dbReference type="GO" id="GO:0016903">
    <property type="term" value="F:oxidoreductase activity, acting on the aldehyde or oxo group of donors"/>
    <property type="evidence" value="ECO:0007669"/>
    <property type="project" value="InterPro"/>
</dbReference>